<dbReference type="OrthoDB" id="1750591at2759"/>
<dbReference type="Proteomes" id="UP001152622">
    <property type="component" value="Chromosome 7"/>
</dbReference>
<dbReference type="EMBL" id="JAINUF010000007">
    <property type="protein sequence ID" value="KAJ8353148.1"/>
    <property type="molecule type" value="Genomic_DNA"/>
</dbReference>
<dbReference type="InterPro" id="IPR008906">
    <property type="entry name" value="HATC_C_dom"/>
</dbReference>
<organism evidence="2 3">
    <name type="scientific">Synaphobranchus kaupii</name>
    <name type="common">Kaup's arrowtooth eel</name>
    <dbReference type="NCBI Taxonomy" id="118154"/>
    <lineage>
        <taxon>Eukaryota</taxon>
        <taxon>Metazoa</taxon>
        <taxon>Chordata</taxon>
        <taxon>Craniata</taxon>
        <taxon>Vertebrata</taxon>
        <taxon>Euteleostomi</taxon>
        <taxon>Actinopterygii</taxon>
        <taxon>Neopterygii</taxon>
        <taxon>Teleostei</taxon>
        <taxon>Anguilliformes</taxon>
        <taxon>Synaphobranchidae</taxon>
        <taxon>Synaphobranchus</taxon>
    </lineage>
</organism>
<dbReference type="Pfam" id="PF05699">
    <property type="entry name" value="Dimer_Tnp_hAT"/>
    <property type="match status" value="1"/>
</dbReference>
<protein>
    <recommendedName>
        <fullName evidence="1">HAT C-terminal dimerisation domain-containing protein</fullName>
    </recommendedName>
</protein>
<dbReference type="GO" id="GO:0046983">
    <property type="term" value="F:protein dimerization activity"/>
    <property type="evidence" value="ECO:0007669"/>
    <property type="project" value="InterPro"/>
</dbReference>
<name>A0A9Q1IUN1_SYNKA</name>
<dbReference type="PANTHER" id="PTHR45749:SF21">
    <property type="entry name" value="DUF4371 DOMAIN-CONTAINING PROTEIN"/>
    <property type="match status" value="1"/>
</dbReference>
<sequence>MYFWVFTTPRTQQLFLCVKDILIPLNLSMERLQGYCFDGVSNMSGRFKGVQARLKEVCPDSVYVHCTNHSLDQEVAREVRLVADTLNFVREVTATINESAKRKALYQSLFGCGEVTFRTMESDKTIKGETRAKVAGLVTKAISMRTVFGLLSCVALFSPSLQGSNVTALGSMESAKLLCHRLSALRQDATVADLVGKTKEYAARYNLRSPQPPRVNKTPAHYRHMDELEMQELDEESDVREVKWRFDQEGIRLAARREQAVIEAAQGNVVVVEEGCQDFTHFHTQRLSLGLAMLGDVCNGRQVSTIQDVVSILQTLQPQTRSLPSDVEGLIKQCLSLPISVAALERSFSALRRLKTWLRSTMSQERLTHLALMNAHCDILDELHVPTLMKTFIQRTTERRSTFGNV</sequence>
<evidence type="ECO:0000313" key="2">
    <source>
        <dbReference type="EMBL" id="KAJ8353148.1"/>
    </source>
</evidence>
<keyword evidence="3" id="KW-1185">Reference proteome</keyword>
<reference evidence="2" key="1">
    <citation type="journal article" date="2023" name="Science">
        <title>Genome structures resolve the early diversification of teleost fishes.</title>
        <authorList>
            <person name="Parey E."/>
            <person name="Louis A."/>
            <person name="Montfort J."/>
            <person name="Bouchez O."/>
            <person name="Roques C."/>
            <person name="Iampietro C."/>
            <person name="Lluch J."/>
            <person name="Castinel A."/>
            <person name="Donnadieu C."/>
            <person name="Desvignes T."/>
            <person name="Floi Bucao C."/>
            <person name="Jouanno E."/>
            <person name="Wen M."/>
            <person name="Mejri S."/>
            <person name="Dirks R."/>
            <person name="Jansen H."/>
            <person name="Henkel C."/>
            <person name="Chen W.J."/>
            <person name="Zahm M."/>
            <person name="Cabau C."/>
            <person name="Klopp C."/>
            <person name="Thompson A.W."/>
            <person name="Robinson-Rechavi M."/>
            <person name="Braasch I."/>
            <person name="Lecointre G."/>
            <person name="Bobe J."/>
            <person name="Postlethwait J.H."/>
            <person name="Berthelot C."/>
            <person name="Roest Crollius H."/>
            <person name="Guiguen Y."/>
        </authorList>
    </citation>
    <scope>NUCLEOTIDE SEQUENCE</scope>
    <source>
        <strain evidence="2">WJC10195</strain>
    </source>
</reference>
<gene>
    <name evidence="2" type="ORF">SKAU_G00207150</name>
</gene>
<dbReference type="AlphaFoldDB" id="A0A9Q1IUN1"/>
<evidence type="ECO:0000259" key="1">
    <source>
        <dbReference type="Pfam" id="PF05699"/>
    </source>
</evidence>
<evidence type="ECO:0000313" key="3">
    <source>
        <dbReference type="Proteomes" id="UP001152622"/>
    </source>
</evidence>
<proteinExistence type="predicted"/>
<comment type="caution">
    <text evidence="2">The sequence shown here is derived from an EMBL/GenBank/DDBJ whole genome shotgun (WGS) entry which is preliminary data.</text>
</comment>
<dbReference type="PANTHER" id="PTHR45749">
    <property type="match status" value="1"/>
</dbReference>
<accession>A0A9Q1IUN1</accession>
<feature type="domain" description="HAT C-terminal dimerisation" evidence="1">
    <location>
        <begin position="330"/>
        <end position="376"/>
    </location>
</feature>